<protein>
    <submittedName>
        <fullName evidence="2">Uncharacterized protein</fullName>
    </submittedName>
</protein>
<keyword evidence="3" id="KW-1185">Reference proteome</keyword>
<name>A0A7G6URW5_PSEMX</name>
<proteinExistence type="predicted"/>
<dbReference type="Proteomes" id="UP000515838">
    <property type="component" value="Chromosome"/>
</dbReference>
<evidence type="ECO:0000313" key="2">
    <source>
        <dbReference type="EMBL" id="QNN77675.1"/>
    </source>
</evidence>
<gene>
    <name evidence="1" type="ORF">H4W19_08515</name>
    <name evidence="2" type="ORF">IAE60_17545</name>
</gene>
<organism evidence="2 4">
    <name type="scientific">Pseudoxanthomonas mexicana</name>
    <dbReference type="NCBI Taxonomy" id="128785"/>
    <lineage>
        <taxon>Bacteria</taxon>
        <taxon>Pseudomonadati</taxon>
        <taxon>Pseudomonadota</taxon>
        <taxon>Gammaproteobacteria</taxon>
        <taxon>Lysobacterales</taxon>
        <taxon>Lysobacteraceae</taxon>
        <taxon>Pseudoxanthomonas</taxon>
    </lineage>
</organism>
<dbReference type="EMBL" id="CP060731">
    <property type="protein sequence ID" value="QNN77675.1"/>
    <property type="molecule type" value="Genomic_DNA"/>
</dbReference>
<dbReference type="Proteomes" id="UP000515506">
    <property type="component" value="Chromosome"/>
</dbReference>
<accession>A0A7G6URW5</accession>
<dbReference type="OrthoDB" id="5985311at2"/>
<evidence type="ECO:0000313" key="4">
    <source>
        <dbReference type="Proteomes" id="UP000515838"/>
    </source>
</evidence>
<reference evidence="1 3" key="2">
    <citation type="submission" date="2020-08" db="EMBL/GenBank/DDBJ databases">
        <title>Streptomycin resistant and MDR strain, P. mexicana.</title>
        <authorList>
            <person name="Ganesh-kumar S."/>
            <person name="Zhe T."/>
            <person name="Yu Z."/>
            <person name="Min Y."/>
        </authorList>
    </citation>
    <scope>NUCLEOTIDE SEQUENCE [LARGE SCALE GENOMIC DNA]</scope>
    <source>
        <strain evidence="1 3">GTZY</strain>
    </source>
</reference>
<reference evidence="2 4" key="1">
    <citation type="submission" date="2020-08" db="EMBL/GenBank/DDBJ databases">
        <title>Streptomycin Non-resistant strain, P. mexicana.</title>
        <authorList>
            <person name="Ganesh-Kumar S."/>
            <person name="Zhe T."/>
            <person name="Yu Z."/>
            <person name="Min Y."/>
        </authorList>
    </citation>
    <scope>NUCLEOTIDE SEQUENCE [LARGE SCALE GENOMIC DNA]</scope>
    <source>
        <strain evidence="2 4">GTZY2</strain>
    </source>
</reference>
<sequence length="97" mass="11091">MFTLEARPRADSPDFVEAGGAYVTCYQKPGFADDPMRRASEFIREQGWVVVAVEDEPVQVDRDEAPNADHFDQALVDDEVYVFNQWPVEDADDQTRH</sequence>
<evidence type="ECO:0000313" key="3">
    <source>
        <dbReference type="Proteomes" id="UP000515506"/>
    </source>
</evidence>
<evidence type="ECO:0000313" key="1">
    <source>
        <dbReference type="EMBL" id="QND81762.1"/>
    </source>
</evidence>
<dbReference type="RefSeq" id="WP_162111011.1">
    <property type="nucleotide sequence ID" value="NZ_CP060028.1"/>
</dbReference>
<dbReference type="AlphaFoldDB" id="A0A7G6URW5"/>
<dbReference type="EMBL" id="CP060028">
    <property type="protein sequence ID" value="QND81762.1"/>
    <property type="molecule type" value="Genomic_DNA"/>
</dbReference>
<dbReference type="GeneID" id="81472797"/>